<comment type="cofactor">
    <cofactor evidence="1">
        <name>FMN</name>
        <dbReference type="ChEBI" id="CHEBI:58210"/>
    </cofactor>
</comment>
<proteinExistence type="inferred from homology"/>
<gene>
    <name evidence="7" type="ORF">SAMN05421730_102834</name>
</gene>
<feature type="domain" description="Nitroreductase" evidence="6">
    <location>
        <begin position="8"/>
        <end position="62"/>
    </location>
</feature>
<dbReference type="GO" id="GO:0016491">
    <property type="term" value="F:oxidoreductase activity"/>
    <property type="evidence" value="ECO:0007669"/>
    <property type="project" value="UniProtKB-KW"/>
</dbReference>
<evidence type="ECO:0000256" key="1">
    <source>
        <dbReference type="ARBA" id="ARBA00001917"/>
    </source>
</evidence>
<name>A0A1D3TX82_9FIRM</name>
<protein>
    <submittedName>
        <fullName evidence="7">Nitroreductase</fullName>
    </submittedName>
</protein>
<reference evidence="7 8" key="1">
    <citation type="submission" date="2016-09" db="EMBL/GenBank/DDBJ databases">
        <authorList>
            <person name="Capua I."/>
            <person name="De Benedictis P."/>
            <person name="Joannis T."/>
            <person name="Lombin L.H."/>
            <person name="Cattoli G."/>
        </authorList>
    </citation>
    <scope>NUCLEOTIDE SEQUENCE [LARGE SCALE GENOMIC DNA]</scope>
    <source>
        <strain evidence="7 8">GluBS11</strain>
    </source>
</reference>
<evidence type="ECO:0000313" key="8">
    <source>
        <dbReference type="Proteomes" id="UP000199315"/>
    </source>
</evidence>
<comment type="similarity">
    <text evidence="2">Belongs to the nitroreductase family.</text>
</comment>
<organism evidence="7 8">
    <name type="scientific">Anaerobium acetethylicum</name>
    <dbReference type="NCBI Taxonomy" id="1619234"/>
    <lineage>
        <taxon>Bacteria</taxon>
        <taxon>Bacillati</taxon>
        <taxon>Bacillota</taxon>
        <taxon>Clostridia</taxon>
        <taxon>Lachnospirales</taxon>
        <taxon>Lachnospiraceae</taxon>
        <taxon>Anaerobium</taxon>
    </lineage>
</organism>
<keyword evidence="8" id="KW-1185">Reference proteome</keyword>
<dbReference type="PANTHER" id="PTHR43673">
    <property type="entry name" value="NAD(P)H NITROREDUCTASE YDGI-RELATED"/>
    <property type="match status" value="1"/>
</dbReference>
<dbReference type="Proteomes" id="UP000199315">
    <property type="component" value="Unassembled WGS sequence"/>
</dbReference>
<dbReference type="EMBL" id="FMKA01000028">
    <property type="protein sequence ID" value="SCP98907.1"/>
    <property type="molecule type" value="Genomic_DNA"/>
</dbReference>
<keyword evidence="3" id="KW-0285">Flavoprotein</keyword>
<dbReference type="Gene3D" id="3.40.109.10">
    <property type="entry name" value="NADH Oxidase"/>
    <property type="match status" value="1"/>
</dbReference>
<evidence type="ECO:0000256" key="2">
    <source>
        <dbReference type="ARBA" id="ARBA00007118"/>
    </source>
</evidence>
<dbReference type="RefSeq" id="WP_091236106.1">
    <property type="nucleotide sequence ID" value="NZ_FMKA01000028.1"/>
</dbReference>
<evidence type="ECO:0000256" key="5">
    <source>
        <dbReference type="ARBA" id="ARBA00023002"/>
    </source>
</evidence>
<dbReference type="PANTHER" id="PTHR43673:SF2">
    <property type="entry name" value="NITROREDUCTASE"/>
    <property type="match status" value="1"/>
</dbReference>
<evidence type="ECO:0000313" key="7">
    <source>
        <dbReference type="EMBL" id="SCP98907.1"/>
    </source>
</evidence>
<evidence type="ECO:0000259" key="6">
    <source>
        <dbReference type="Pfam" id="PF00881"/>
    </source>
</evidence>
<dbReference type="InterPro" id="IPR000415">
    <property type="entry name" value="Nitroreductase-like"/>
</dbReference>
<sequence length="170" mass="19696">MEFKKLAEERYSCRSFLKQKVESEKIETLLDVIHTAPSAENHQPIRVWVIKSDEKLEDIKEITKYHYNAPLTIAIGFVPGEAWIRESDQKDMGIVDASIVATSVWFEAADLGLGCVWVSSFDTEKQKECFPEMAECEMVAFMQIGYPDPNGKKAKWHYDKKERSEMFFEM</sequence>
<evidence type="ECO:0000256" key="4">
    <source>
        <dbReference type="ARBA" id="ARBA00022643"/>
    </source>
</evidence>
<accession>A0A1D3TX82</accession>
<dbReference type="OrthoDB" id="9812105at2"/>
<feature type="domain" description="Nitroreductase" evidence="6">
    <location>
        <begin position="67"/>
        <end position="146"/>
    </location>
</feature>
<keyword evidence="4" id="KW-0288">FMN</keyword>
<dbReference type="Pfam" id="PF00881">
    <property type="entry name" value="Nitroreductase"/>
    <property type="match status" value="2"/>
</dbReference>
<dbReference type="InterPro" id="IPR029479">
    <property type="entry name" value="Nitroreductase"/>
</dbReference>
<keyword evidence="5" id="KW-0560">Oxidoreductase</keyword>
<dbReference type="STRING" id="1619234.SAMN05421730_102834"/>
<evidence type="ECO:0000256" key="3">
    <source>
        <dbReference type="ARBA" id="ARBA00022630"/>
    </source>
</evidence>
<dbReference type="CDD" id="cd20609">
    <property type="entry name" value="nitroreductase"/>
    <property type="match status" value="1"/>
</dbReference>
<dbReference type="SUPFAM" id="SSF55469">
    <property type="entry name" value="FMN-dependent nitroreductase-like"/>
    <property type="match status" value="1"/>
</dbReference>
<dbReference type="AlphaFoldDB" id="A0A1D3TX82"/>